<dbReference type="AlphaFoldDB" id="A0A3M7QPL7"/>
<protein>
    <submittedName>
        <fullName evidence="1">Uncharacterized protein</fullName>
    </submittedName>
</protein>
<dbReference type="EMBL" id="REGN01005529">
    <property type="protein sequence ID" value="RNA13014.1"/>
    <property type="molecule type" value="Genomic_DNA"/>
</dbReference>
<keyword evidence="2" id="KW-1185">Reference proteome</keyword>
<name>A0A3M7QPL7_BRAPC</name>
<evidence type="ECO:0000313" key="1">
    <source>
        <dbReference type="EMBL" id="RNA13014.1"/>
    </source>
</evidence>
<dbReference type="OrthoDB" id="382013at2759"/>
<reference evidence="1 2" key="1">
    <citation type="journal article" date="2018" name="Sci. Rep.">
        <title>Genomic signatures of local adaptation to the degree of environmental predictability in rotifers.</title>
        <authorList>
            <person name="Franch-Gras L."/>
            <person name="Hahn C."/>
            <person name="Garcia-Roger E.M."/>
            <person name="Carmona M.J."/>
            <person name="Serra M."/>
            <person name="Gomez A."/>
        </authorList>
    </citation>
    <scope>NUCLEOTIDE SEQUENCE [LARGE SCALE GENOMIC DNA]</scope>
    <source>
        <strain evidence="1">HYR1</strain>
    </source>
</reference>
<dbReference type="Proteomes" id="UP000276133">
    <property type="component" value="Unassembled WGS sequence"/>
</dbReference>
<organism evidence="1 2">
    <name type="scientific">Brachionus plicatilis</name>
    <name type="common">Marine rotifer</name>
    <name type="synonym">Brachionus muelleri</name>
    <dbReference type="NCBI Taxonomy" id="10195"/>
    <lineage>
        <taxon>Eukaryota</taxon>
        <taxon>Metazoa</taxon>
        <taxon>Spiralia</taxon>
        <taxon>Gnathifera</taxon>
        <taxon>Rotifera</taxon>
        <taxon>Eurotatoria</taxon>
        <taxon>Monogononta</taxon>
        <taxon>Pseudotrocha</taxon>
        <taxon>Ploima</taxon>
        <taxon>Brachionidae</taxon>
        <taxon>Brachionus</taxon>
    </lineage>
</organism>
<proteinExistence type="predicted"/>
<sequence length="151" mass="17724">MFNVRLQHECLLPGLIYKNCSYPIKCECNKPFGGNDCSQDLSNIAEFTIRPKFCDLRTENCSLINGFGYPFSTRDPIFVKAEYIEVFFNSNYLGLLKQQFQSYLEFNNLKHEIFIIQIYLIYNISNNKILLRIEFIYSTAMISHIIINFTV</sequence>
<comment type="caution">
    <text evidence="1">The sequence shown here is derived from an EMBL/GenBank/DDBJ whole genome shotgun (WGS) entry which is preliminary data.</text>
</comment>
<accession>A0A3M7QPL7</accession>
<evidence type="ECO:0000313" key="2">
    <source>
        <dbReference type="Proteomes" id="UP000276133"/>
    </source>
</evidence>
<gene>
    <name evidence="1" type="ORF">BpHYR1_043794</name>
</gene>